<evidence type="ECO:0000313" key="1">
    <source>
        <dbReference type="EMBL" id="KAK3733664.1"/>
    </source>
</evidence>
<keyword evidence="2" id="KW-1185">Reference proteome</keyword>
<accession>A0AAE1CTH8</accession>
<name>A0AAE1CTH8_9GAST</name>
<dbReference type="EMBL" id="JAWDGP010006886">
    <property type="protein sequence ID" value="KAK3733664.1"/>
    <property type="molecule type" value="Genomic_DNA"/>
</dbReference>
<proteinExistence type="predicted"/>
<protein>
    <submittedName>
        <fullName evidence="1">Uncharacterized protein</fullName>
    </submittedName>
</protein>
<comment type="caution">
    <text evidence="1">The sequence shown here is derived from an EMBL/GenBank/DDBJ whole genome shotgun (WGS) entry which is preliminary data.</text>
</comment>
<dbReference type="Proteomes" id="UP001283361">
    <property type="component" value="Unassembled WGS sequence"/>
</dbReference>
<sequence length="69" mass="7683">MTVVSESIIWNHEPELSRAPRLTGTRSGITDSCYALSPELVTFLACRLPRDIPIRASLLTTQPSSHLYL</sequence>
<gene>
    <name evidence="1" type="ORF">RRG08_003997</name>
</gene>
<reference evidence="1" key="1">
    <citation type="journal article" date="2023" name="G3 (Bethesda)">
        <title>A reference genome for the long-term kleptoplast-retaining sea slug Elysia crispata morphotype clarki.</title>
        <authorList>
            <person name="Eastman K.E."/>
            <person name="Pendleton A.L."/>
            <person name="Shaikh M.A."/>
            <person name="Suttiyut T."/>
            <person name="Ogas R."/>
            <person name="Tomko P."/>
            <person name="Gavelis G."/>
            <person name="Widhalm J.R."/>
            <person name="Wisecaver J.H."/>
        </authorList>
    </citation>
    <scope>NUCLEOTIDE SEQUENCE</scope>
    <source>
        <strain evidence="1">ECLA1</strain>
    </source>
</reference>
<evidence type="ECO:0000313" key="2">
    <source>
        <dbReference type="Proteomes" id="UP001283361"/>
    </source>
</evidence>
<dbReference type="AlphaFoldDB" id="A0AAE1CTH8"/>
<organism evidence="1 2">
    <name type="scientific">Elysia crispata</name>
    <name type="common">lettuce slug</name>
    <dbReference type="NCBI Taxonomy" id="231223"/>
    <lineage>
        <taxon>Eukaryota</taxon>
        <taxon>Metazoa</taxon>
        <taxon>Spiralia</taxon>
        <taxon>Lophotrochozoa</taxon>
        <taxon>Mollusca</taxon>
        <taxon>Gastropoda</taxon>
        <taxon>Heterobranchia</taxon>
        <taxon>Euthyneura</taxon>
        <taxon>Panpulmonata</taxon>
        <taxon>Sacoglossa</taxon>
        <taxon>Placobranchoidea</taxon>
        <taxon>Plakobranchidae</taxon>
        <taxon>Elysia</taxon>
    </lineage>
</organism>